<evidence type="ECO:0000313" key="3">
    <source>
        <dbReference type="EMBL" id="HGE98512.1"/>
    </source>
</evidence>
<dbReference type="Pfam" id="PF00326">
    <property type="entry name" value="Peptidase_S9"/>
    <property type="match status" value="1"/>
</dbReference>
<dbReference type="SUPFAM" id="SSF53474">
    <property type="entry name" value="alpha/beta-Hydrolases"/>
    <property type="match status" value="1"/>
</dbReference>
<accession>A0A7C3YS07</accession>
<proteinExistence type="predicted"/>
<dbReference type="InterPro" id="IPR001375">
    <property type="entry name" value="Peptidase_S9_cat"/>
</dbReference>
<dbReference type="PANTHER" id="PTHR43037">
    <property type="entry name" value="UNNAMED PRODUCT-RELATED"/>
    <property type="match status" value="1"/>
</dbReference>
<comment type="caution">
    <text evidence="3">The sequence shown here is derived from an EMBL/GenBank/DDBJ whole genome shotgun (WGS) entry which is preliminary data.</text>
</comment>
<evidence type="ECO:0000259" key="2">
    <source>
        <dbReference type="Pfam" id="PF00326"/>
    </source>
</evidence>
<dbReference type="AlphaFoldDB" id="A0A7C3YS07"/>
<dbReference type="Gene3D" id="3.40.50.1820">
    <property type="entry name" value="alpha/beta hydrolase"/>
    <property type="match status" value="1"/>
</dbReference>
<dbReference type="GO" id="GO:0006508">
    <property type="term" value="P:proteolysis"/>
    <property type="evidence" value="ECO:0007669"/>
    <property type="project" value="InterPro"/>
</dbReference>
<keyword evidence="1" id="KW-0732">Signal</keyword>
<protein>
    <recommendedName>
        <fullName evidence="2">Peptidase S9 prolyl oligopeptidase catalytic domain-containing protein</fullName>
    </recommendedName>
</protein>
<dbReference type="InterPro" id="IPR029058">
    <property type="entry name" value="AB_hydrolase_fold"/>
</dbReference>
<dbReference type="PANTHER" id="PTHR43037:SF4">
    <property type="entry name" value="PEPTIDASE S9 PROLYL OLIGOPEPTIDASE CATALYTIC DOMAIN-CONTAINING PROTEIN"/>
    <property type="match status" value="1"/>
</dbReference>
<organism evidence="3">
    <name type="scientific">candidate division WOR-3 bacterium</name>
    <dbReference type="NCBI Taxonomy" id="2052148"/>
    <lineage>
        <taxon>Bacteria</taxon>
        <taxon>Bacteria division WOR-3</taxon>
    </lineage>
</organism>
<dbReference type="InterPro" id="IPR050955">
    <property type="entry name" value="Plant_Biomass_Hydrol_Est"/>
</dbReference>
<reference evidence="3" key="1">
    <citation type="journal article" date="2020" name="mSystems">
        <title>Genome- and Community-Level Interaction Insights into Carbon Utilization and Element Cycling Functions of Hydrothermarchaeota in Hydrothermal Sediment.</title>
        <authorList>
            <person name="Zhou Z."/>
            <person name="Liu Y."/>
            <person name="Xu W."/>
            <person name="Pan J."/>
            <person name="Luo Z.H."/>
            <person name="Li M."/>
        </authorList>
    </citation>
    <scope>NUCLEOTIDE SEQUENCE [LARGE SCALE GENOMIC DNA]</scope>
    <source>
        <strain evidence="3">SpSt-906</strain>
    </source>
</reference>
<name>A0A7C3YS07_UNCW3</name>
<dbReference type="GO" id="GO:0008236">
    <property type="term" value="F:serine-type peptidase activity"/>
    <property type="evidence" value="ECO:0007669"/>
    <property type="project" value="InterPro"/>
</dbReference>
<evidence type="ECO:0000256" key="1">
    <source>
        <dbReference type="ARBA" id="ARBA00022729"/>
    </source>
</evidence>
<dbReference type="EMBL" id="DTMQ01000003">
    <property type="protein sequence ID" value="HGE98512.1"/>
    <property type="molecule type" value="Genomic_DNA"/>
</dbReference>
<sequence>MRNKLVSLYLLPILLYSLPSLKDTIIPDTWYYLGPFPVAPREGITGITEEEIKYFCDTTKIYRSIFPDSGIIRWQKVEKDSLNWVKVDYEDILWDTLIDFYGFALIQSLTYFYTEVFIPEECRALVMAERASFFLNGISYPGDPYGHNFVRIPVVLKKGKNSILLKVSGFPPHRFQFALLPAKEPVLIIKDDITAPTLVPGENRVLIGFPILNTEERSLWVRLRVAGKGVEEKEISLFLYPQMVKKVPIEFKADVSPAESLFPVYWHLTGEGFSSLDSLTLLVKKAEDVQKITFISRIDSSVQYFALRFPKNYQKDREYSLIVSLHGAGVEAVNQAESYLPKDWAFIACPTNRRPFGFDWQDWGRIDALEVIEYLKRKYPIDTNRIYLTGHSMGGHGVWHIGLLYPSLFAAIAPGAGWPSHQLYVPWTFQRSEVFASSQVLAIRNRVLKIDQTLPFLENALNLPIFIFHGSRDDNVPPLFARMFASYLADLGYRYFYKEVPQKRHWYYLDEGTVCVDDPEIMEFFQKEKRDPFPKRIIFQTSDLDIASQAYWLKITELEKDQEVGRIEGEVRGETIEIKSKNVRGLKLELPKDFTSSGFLTLLINGKRQRIKSKPSLILYRRGEQFYLADTFKPELRGPMRKAYFSPFLLVYGTKSDSLSVITYQQAKREAFLWWRIGNGRCDLLPDTLVGEEEMKRYNLIIFGGPSANYLSERLAGGLPIKEDKGELLFFNKRLSGELAYRYIYPNPRGKEKFVLIAGGTNQKVLKLSTFFSTLYSSAGLPDFIIFSPEVEKKGWGGIRACGFFNRNWGLTPGDYFLQE</sequence>
<gene>
    <name evidence="3" type="ORF">ENX07_00315</name>
</gene>
<feature type="domain" description="Peptidase S9 prolyl oligopeptidase catalytic" evidence="2">
    <location>
        <begin position="359"/>
        <end position="527"/>
    </location>
</feature>